<dbReference type="RefSeq" id="WP_134337949.1">
    <property type="nucleotide sequence ID" value="NZ_BMCZ01000002.1"/>
</dbReference>
<feature type="transmembrane region" description="Helical" evidence="6">
    <location>
        <begin position="34"/>
        <end position="61"/>
    </location>
</feature>
<evidence type="ECO:0000256" key="5">
    <source>
        <dbReference type="ARBA" id="ARBA00023136"/>
    </source>
</evidence>
<keyword evidence="3 6" id="KW-0812">Transmembrane</keyword>
<dbReference type="PANTHER" id="PTHR13353">
    <property type="entry name" value="TRANSMEMBRANE PROTEIN 19"/>
    <property type="match status" value="1"/>
</dbReference>
<gene>
    <name evidence="8" type="ORF">E2R65_18350</name>
    <name evidence="7" type="ORF">GGR35_003374</name>
</gene>
<feature type="transmembrane region" description="Helical" evidence="6">
    <location>
        <begin position="183"/>
        <end position="206"/>
    </location>
</feature>
<comment type="similarity">
    <text evidence="2">Belongs to the TMEM19 family.</text>
</comment>
<dbReference type="Proteomes" id="UP000297248">
    <property type="component" value="Unassembled WGS sequence"/>
</dbReference>
<comment type="subcellular location">
    <subcellularLocation>
        <location evidence="1">Membrane</location>
        <topology evidence="1">Multi-pass membrane protein</topology>
    </subcellularLocation>
</comment>
<evidence type="ECO:0000313" key="8">
    <source>
        <dbReference type="EMBL" id="TEW64307.1"/>
    </source>
</evidence>
<reference evidence="8 9" key="1">
    <citation type="journal article" date="2016" name="Int. J. Syst. Evol. Microbiol.">
        <title>Proposal of Mucilaginibacter phyllosphaerae sp. nov. isolated from the phyllosphere of Galium album.</title>
        <authorList>
            <person name="Aydogan E.L."/>
            <person name="Busse H.J."/>
            <person name="Moser G."/>
            <person name="Muller C."/>
            <person name="Kampfer P."/>
            <person name="Glaeser S.P."/>
        </authorList>
    </citation>
    <scope>NUCLEOTIDE SEQUENCE [LARGE SCALE GENOMIC DNA]</scope>
    <source>
        <strain evidence="8 9">PP-F2FG21</strain>
    </source>
</reference>
<evidence type="ECO:0000313" key="7">
    <source>
        <dbReference type="EMBL" id="MBB3970748.1"/>
    </source>
</evidence>
<reference evidence="8" key="2">
    <citation type="submission" date="2019-03" db="EMBL/GenBank/DDBJ databases">
        <authorList>
            <person name="Yan Y.-Q."/>
            <person name="Du Z.-J."/>
        </authorList>
    </citation>
    <scope>NUCLEOTIDE SEQUENCE</scope>
    <source>
        <strain evidence="8">PP-F2FG21</strain>
    </source>
</reference>
<keyword evidence="5 6" id="KW-0472">Membrane</keyword>
<name>A0A4Y8A8Z1_9SPHI</name>
<organism evidence="8 9">
    <name type="scientific">Mucilaginibacter phyllosphaerae</name>
    <dbReference type="NCBI Taxonomy" id="1812349"/>
    <lineage>
        <taxon>Bacteria</taxon>
        <taxon>Pseudomonadati</taxon>
        <taxon>Bacteroidota</taxon>
        <taxon>Sphingobacteriia</taxon>
        <taxon>Sphingobacteriales</taxon>
        <taxon>Sphingobacteriaceae</taxon>
        <taxon>Mucilaginibacter</taxon>
    </lineage>
</organism>
<sequence length="236" mass="24795">MPLTQLVFLIVLLAASFASYKTGKLTAGGALTGWLISLCIYLGTGYAGVAMLAMFFLLSVMATSHKKHQKRNLAGDTHPEKRNARQVLANGGLPAILGLLAFVLPGNALLASIFMAAALASATADTLSSEMGMVYGKRFYDIINFKPGHRGSDGVISLEGTLTGIAGSVVIAGIYAHNYGWSAGIFANIIAAGTIGNLADSVLGATLERKGWMNNNEVNFMNTFIAVMASCLLLLF</sequence>
<evidence type="ECO:0000313" key="9">
    <source>
        <dbReference type="Proteomes" id="UP000297248"/>
    </source>
</evidence>
<dbReference type="GO" id="GO:0016020">
    <property type="term" value="C:membrane"/>
    <property type="evidence" value="ECO:0007669"/>
    <property type="project" value="UniProtKB-SubCell"/>
</dbReference>
<accession>A0A4Y8A8Z1</accession>
<dbReference type="Pfam" id="PF01940">
    <property type="entry name" value="DUF92"/>
    <property type="match status" value="1"/>
</dbReference>
<evidence type="ECO:0000256" key="2">
    <source>
        <dbReference type="ARBA" id="ARBA00009012"/>
    </source>
</evidence>
<protein>
    <submittedName>
        <fullName evidence="8">DUF92 domain-containing protein</fullName>
    </submittedName>
    <submittedName>
        <fullName evidence="7">Uncharacterized protein (TIGR00297 family)</fullName>
    </submittedName>
</protein>
<dbReference type="InterPro" id="IPR002794">
    <property type="entry name" value="DUF92_TMEM19"/>
</dbReference>
<keyword evidence="4 6" id="KW-1133">Transmembrane helix</keyword>
<dbReference type="PANTHER" id="PTHR13353:SF5">
    <property type="entry name" value="TRANSMEMBRANE PROTEIN 19"/>
    <property type="match status" value="1"/>
</dbReference>
<dbReference type="EMBL" id="SNQG01000007">
    <property type="protein sequence ID" value="TEW64307.1"/>
    <property type="molecule type" value="Genomic_DNA"/>
</dbReference>
<evidence type="ECO:0000256" key="1">
    <source>
        <dbReference type="ARBA" id="ARBA00004141"/>
    </source>
</evidence>
<proteinExistence type="inferred from homology"/>
<dbReference type="OrthoDB" id="9770047at2"/>
<feature type="transmembrane region" description="Helical" evidence="6">
    <location>
        <begin position="156"/>
        <end position="177"/>
    </location>
</feature>
<dbReference type="AlphaFoldDB" id="A0A4Y8A8Z1"/>
<keyword evidence="10" id="KW-1185">Reference proteome</keyword>
<evidence type="ECO:0000256" key="4">
    <source>
        <dbReference type="ARBA" id="ARBA00022989"/>
    </source>
</evidence>
<evidence type="ECO:0000256" key="6">
    <source>
        <dbReference type="SAM" id="Phobius"/>
    </source>
</evidence>
<dbReference type="EMBL" id="JACIEG010000007">
    <property type="protein sequence ID" value="MBB3970748.1"/>
    <property type="molecule type" value="Genomic_DNA"/>
</dbReference>
<evidence type="ECO:0000256" key="3">
    <source>
        <dbReference type="ARBA" id="ARBA00022692"/>
    </source>
</evidence>
<dbReference type="Proteomes" id="UP000583101">
    <property type="component" value="Unassembled WGS sequence"/>
</dbReference>
<reference evidence="7 10" key="3">
    <citation type="submission" date="2020-08" db="EMBL/GenBank/DDBJ databases">
        <title>Genomic Encyclopedia of Type Strains, Phase IV (KMG-IV): sequencing the most valuable type-strain genomes for metagenomic binning, comparative biology and taxonomic classification.</title>
        <authorList>
            <person name="Goeker M."/>
        </authorList>
    </citation>
    <scope>NUCLEOTIDE SEQUENCE [LARGE SCALE GENOMIC DNA]</scope>
    <source>
        <strain evidence="7 10">DSM 100995</strain>
    </source>
</reference>
<comment type="caution">
    <text evidence="8">The sequence shown here is derived from an EMBL/GenBank/DDBJ whole genome shotgun (WGS) entry which is preliminary data.</text>
</comment>
<feature type="transmembrane region" description="Helical" evidence="6">
    <location>
        <begin position="218"/>
        <end position="235"/>
    </location>
</feature>
<evidence type="ECO:0000313" key="10">
    <source>
        <dbReference type="Proteomes" id="UP000583101"/>
    </source>
</evidence>